<name>A0A2U1T4I4_9CORY</name>
<dbReference type="SUPFAM" id="SSF56436">
    <property type="entry name" value="C-type lectin-like"/>
    <property type="match status" value="1"/>
</dbReference>
<dbReference type="EMBL" id="QEEZ01000025">
    <property type="protein sequence ID" value="PWC00917.1"/>
    <property type="molecule type" value="Genomic_DNA"/>
</dbReference>
<evidence type="ECO:0000256" key="1">
    <source>
        <dbReference type="SAM" id="MobiDB-lite"/>
    </source>
</evidence>
<evidence type="ECO:0000259" key="2">
    <source>
        <dbReference type="Pfam" id="PF03781"/>
    </source>
</evidence>
<dbReference type="Proteomes" id="UP000244989">
    <property type="component" value="Unassembled WGS sequence"/>
</dbReference>
<comment type="caution">
    <text evidence="3">The sequence shown here is derived from an EMBL/GenBank/DDBJ whole genome shotgun (WGS) entry which is preliminary data.</text>
</comment>
<reference evidence="4" key="1">
    <citation type="submission" date="2018-04" db="EMBL/GenBank/DDBJ databases">
        <authorList>
            <person name="Liu S."/>
            <person name="Wang Z."/>
            <person name="Li J."/>
        </authorList>
    </citation>
    <scope>NUCLEOTIDE SEQUENCE [LARGE SCALE GENOMIC DNA]</scope>
    <source>
        <strain evidence="4">2189</strain>
    </source>
</reference>
<feature type="region of interest" description="Disordered" evidence="1">
    <location>
        <begin position="320"/>
        <end position="341"/>
    </location>
</feature>
<dbReference type="InterPro" id="IPR005532">
    <property type="entry name" value="SUMF_dom"/>
</dbReference>
<dbReference type="AlphaFoldDB" id="A0A2U1T4I4"/>
<dbReference type="InterPro" id="IPR042095">
    <property type="entry name" value="SUMF_sf"/>
</dbReference>
<dbReference type="GO" id="GO:0120147">
    <property type="term" value="F:formylglycine-generating oxidase activity"/>
    <property type="evidence" value="ECO:0007669"/>
    <property type="project" value="TreeGrafter"/>
</dbReference>
<keyword evidence="4" id="KW-1185">Reference proteome</keyword>
<feature type="compositionally biased region" description="Polar residues" evidence="1">
    <location>
        <begin position="324"/>
        <end position="334"/>
    </location>
</feature>
<protein>
    <submittedName>
        <fullName evidence="3">Formylglycine-generating enzyme family protein</fullName>
    </submittedName>
</protein>
<evidence type="ECO:0000313" key="4">
    <source>
        <dbReference type="Proteomes" id="UP000244989"/>
    </source>
</evidence>
<dbReference type="Pfam" id="PF03781">
    <property type="entry name" value="FGE-sulfatase"/>
    <property type="match status" value="1"/>
</dbReference>
<dbReference type="OrthoDB" id="9768004at2"/>
<organism evidence="3 4">
    <name type="scientific">Corynebacterium yudongzhengii</name>
    <dbReference type="NCBI Taxonomy" id="2080740"/>
    <lineage>
        <taxon>Bacteria</taxon>
        <taxon>Bacillati</taxon>
        <taxon>Actinomycetota</taxon>
        <taxon>Actinomycetes</taxon>
        <taxon>Mycobacteriales</taxon>
        <taxon>Corynebacteriaceae</taxon>
        <taxon>Corynebacterium</taxon>
    </lineage>
</organism>
<accession>A0A2U1T4I4</accession>
<dbReference type="InterPro" id="IPR016187">
    <property type="entry name" value="CTDL_fold"/>
</dbReference>
<dbReference type="Gene3D" id="3.90.1580.10">
    <property type="entry name" value="paralog of FGE (formylglycine-generating enzyme)"/>
    <property type="match status" value="1"/>
</dbReference>
<gene>
    <name evidence="3" type="ORF">DF222_10315</name>
</gene>
<dbReference type="KEGG" id="cyz:C3B44_00260"/>
<dbReference type="InterPro" id="IPR051043">
    <property type="entry name" value="Sulfatase_Mod_Factor_Kinase"/>
</dbReference>
<dbReference type="PANTHER" id="PTHR23150:SF19">
    <property type="entry name" value="FORMYLGLYCINE-GENERATING ENZYME"/>
    <property type="match status" value="1"/>
</dbReference>
<feature type="domain" description="Sulfatase-modifying factor enzyme-like" evidence="2">
    <location>
        <begin position="52"/>
        <end position="340"/>
    </location>
</feature>
<proteinExistence type="predicted"/>
<evidence type="ECO:0000313" key="3">
    <source>
        <dbReference type="EMBL" id="PWC00917.1"/>
    </source>
</evidence>
<sequence>MLNTTKITVSQPESCWKRSNIVPQAYAGEGCEYLCSRKDQHLLGKWCTVESLTELLDVPGATFEMGTNDFYPEEGPPRKVTVADFRLERHPVTNAQFAAFVAETGYRTTAERAPAPEDYPGVDPAELVAGSLVFTPTDGPVPLHDHRRWWRFSPGACWHAPDGPGSGWQSRPDHPVVHISFADAQAYAEWAGRRLPTEAELEYAAWGGAPRERIYPWGDTPDPTRANTFQGRFPYEGYRGSSPVGAYPANGYGFYDLIGNVWEWTSTFYTTGSQRRDADNQACCSPARRLSTPAGHTFASRAVKGGSHLCAPEYCHRYRPPARQPQTEDSSTSHLGFRLAE</sequence>
<dbReference type="PANTHER" id="PTHR23150">
    <property type="entry name" value="SULFATASE MODIFYING FACTOR 1, 2"/>
    <property type="match status" value="1"/>
</dbReference>